<protein>
    <submittedName>
        <fullName evidence="2">ABC transporter substrate-binding protein</fullName>
    </submittedName>
</protein>
<evidence type="ECO:0000256" key="1">
    <source>
        <dbReference type="SAM" id="Phobius"/>
    </source>
</evidence>
<dbReference type="EMBL" id="VXLC01000037">
    <property type="protein sequence ID" value="KAA8880118.1"/>
    <property type="molecule type" value="Genomic_DNA"/>
</dbReference>
<organism evidence="2 3">
    <name type="scientific">Nocardia colli</name>
    <dbReference type="NCBI Taxonomy" id="2545717"/>
    <lineage>
        <taxon>Bacteria</taxon>
        <taxon>Bacillati</taxon>
        <taxon>Actinomycetota</taxon>
        <taxon>Actinomycetes</taxon>
        <taxon>Mycobacteriales</taxon>
        <taxon>Nocardiaceae</taxon>
        <taxon>Nocardia</taxon>
    </lineage>
</organism>
<dbReference type="Proteomes" id="UP000323876">
    <property type="component" value="Unassembled WGS sequence"/>
</dbReference>
<dbReference type="OrthoDB" id="4568672at2"/>
<comment type="caution">
    <text evidence="2">The sequence shown here is derived from an EMBL/GenBank/DDBJ whole genome shotgun (WGS) entry which is preliminary data.</text>
</comment>
<dbReference type="AlphaFoldDB" id="A0A5N0DSR5"/>
<dbReference type="Gene3D" id="3.40.50.2300">
    <property type="match status" value="2"/>
</dbReference>
<sequence>MPVTRFGRRRTVVASRYWLWIIPKPDRSFPRRWTDWARVALVLTLLVAAGTGLVFRGPIHRFVTCNEGRLPDSDAWQAGDRCVGLSDGPYAFGLDAFAPVLRVIAEQNRAATNVCPGTPATVGVLLTMTDQLAGSRAVHELEGMAAGQRRANGTGCLHPMKLVVGQLGDYGGNGDPIGVARKLAGRSEVIAVAGIGLSHQTTADVAEVLAAAKIPMVADVVTAEGFDQDGSRGDQPVFDGCDKDITYWRGIARDYYYRVAFRSAVQVQAIGAVVSARPDFIMVPIGGSDPYTCTTLPFLQRQYGGNLVEVKFDTTEPSTVPQTAKRLCATAKDVTVAYIARGRDLGRLLYALDEAYTNGQCAATSVTVVSTSDGNRVRTVESESALEDLRTKALGSRSFADGRVRMLFTLVAGADGPQPGNPNWTVFENAYREAGFDLAHVGDGWAVNAYDALTTIDTALRGGGIASTTPVRRSEVNTAISGFTSPDSAVPGAGGPIVFDNSGNRTGPGPRVVRLCPIATAVDRPPFVPTVEARPGESVPACPR</sequence>
<evidence type="ECO:0000313" key="2">
    <source>
        <dbReference type="EMBL" id="KAA8880118.1"/>
    </source>
</evidence>
<evidence type="ECO:0000313" key="3">
    <source>
        <dbReference type="Proteomes" id="UP000323876"/>
    </source>
</evidence>
<accession>A0A5N0DSR5</accession>
<dbReference type="SUPFAM" id="SSF53822">
    <property type="entry name" value="Periplasmic binding protein-like I"/>
    <property type="match status" value="1"/>
</dbReference>
<keyword evidence="1" id="KW-0472">Membrane</keyword>
<proteinExistence type="predicted"/>
<feature type="transmembrane region" description="Helical" evidence="1">
    <location>
        <begin position="36"/>
        <end position="55"/>
    </location>
</feature>
<keyword evidence="3" id="KW-1185">Reference proteome</keyword>
<keyword evidence="1" id="KW-1133">Transmembrane helix</keyword>
<gene>
    <name evidence="2" type="ORF">F3087_42580</name>
</gene>
<reference evidence="2 3" key="1">
    <citation type="submission" date="2019-09" db="EMBL/GenBank/DDBJ databases">
        <authorList>
            <person name="Wang X."/>
        </authorList>
    </citation>
    <scope>NUCLEOTIDE SEQUENCE [LARGE SCALE GENOMIC DNA]</scope>
    <source>
        <strain evidence="2 3">CICC 11023</strain>
    </source>
</reference>
<keyword evidence="1" id="KW-0812">Transmembrane</keyword>
<dbReference type="InterPro" id="IPR028082">
    <property type="entry name" value="Peripla_BP_I"/>
</dbReference>
<name>A0A5N0DSR5_9NOCA</name>